<comment type="caution">
    <text evidence="5">The sequence shown here is derived from an EMBL/GenBank/DDBJ whole genome shotgun (WGS) entry which is preliminary data.</text>
</comment>
<dbReference type="STRING" id="1121927.GOHSU_14_00490"/>
<evidence type="ECO:0000256" key="1">
    <source>
        <dbReference type="ARBA" id="ARBA00005964"/>
    </source>
</evidence>
<dbReference type="PROSITE" id="PS00122">
    <property type="entry name" value="CARBOXYLESTERASE_B_1"/>
    <property type="match status" value="1"/>
</dbReference>
<evidence type="ECO:0000256" key="2">
    <source>
        <dbReference type="ARBA" id="ARBA00022801"/>
    </source>
</evidence>
<dbReference type="AlphaFoldDB" id="L7LA01"/>
<organism evidence="5 6">
    <name type="scientific">Gordonia hirsuta DSM 44140 = NBRC 16056</name>
    <dbReference type="NCBI Taxonomy" id="1121927"/>
    <lineage>
        <taxon>Bacteria</taxon>
        <taxon>Bacillati</taxon>
        <taxon>Actinomycetota</taxon>
        <taxon>Actinomycetes</taxon>
        <taxon>Mycobacteriales</taxon>
        <taxon>Gordoniaceae</taxon>
        <taxon>Gordonia</taxon>
    </lineage>
</organism>
<gene>
    <name evidence="5" type="ORF">GOHSU_14_00490</name>
</gene>
<dbReference type="InterPro" id="IPR050309">
    <property type="entry name" value="Type-B_Carboxylest/Lipase"/>
</dbReference>
<proteinExistence type="inferred from homology"/>
<dbReference type="InterPro" id="IPR002018">
    <property type="entry name" value="CarbesteraseB"/>
</dbReference>
<dbReference type="InterPro" id="IPR000997">
    <property type="entry name" value="Cholinesterase"/>
</dbReference>
<dbReference type="EMBL" id="BANT01000014">
    <property type="protein sequence ID" value="GAC56882.1"/>
    <property type="molecule type" value="Genomic_DNA"/>
</dbReference>
<dbReference type="Pfam" id="PF00135">
    <property type="entry name" value="COesterase"/>
    <property type="match status" value="2"/>
</dbReference>
<keyword evidence="2 3" id="KW-0378">Hydrolase</keyword>
<evidence type="ECO:0000313" key="6">
    <source>
        <dbReference type="Proteomes" id="UP000053405"/>
    </source>
</evidence>
<feature type="domain" description="Carboxylesterase type B" evidence="4">
    <location>
        <begin position="41"/>
        <end position="382"/>
    </location>
</feature>
<dbReference type="InterPro" id="IPR019826">
    <property type="entry name" value="Carboxylesterase_B_AS"/>
</dbReference>
<dbReference type="EC" id="3.1.1.-" evidence="3"/>
<sequence length="554" mass="60167">MVGQYGGPDSVAGPGFGPLTVRPVSPPGGLALLLGAMALMDTHVATAEGPVEGQRGRRSRRGTISWRGIPYAAPPVGPLRLRAPQPVQPWTDTLACHDYGPSPIQDKMFTARGDGTFQPRSEDCLTLNVFAPDTVAAAGRPVMVFNYGGAYILGGSATPIYDGAFLARARDVIVVTVNYRVGPLGFLDLSDYSTPERPFDVNCGLRDMVAALEWVQRNIASFGGDPDRVTVFGESAGGAAVLTLLSTPSAQGLFSRAIAQSPAADLVVHRESSELIADEFVRQVVDPRRRVGPERTEPFHTPDQVARIIDGADPFELLGAGNRVLAFTRQAQLSDPMPFAPVVDGEYLPQSPVAAAIGGRTHRVPLIAGSNLDEGELFARFWSILPEPAQFLVGVHDPEVREELARLYPGTRDEVRLSADAVFWIPTSLFAEHHAKHSPTYVYRYDYSVRALKLSGIGATHATELLAIFGIYRHPIGVGLAALGSWGSTKRITATMQSLWTWFARTGVPSEQWPPYSIDDRRVLLIDDPARVVDDPDGARRAAWERVHLELRRE</sequence>
<dbReference type="Proteomes" id="UP000053405">
    <property type="component" value="Unassembled WGS sequence"/>
</dbReference>
<evidence type="ECO:0000256" key="3">
    <source>
        <dbReference type="RuleBase" id="RU361235"/>
    </source>
</evidence>
<comment type="similarity">
    <text evidence="1 3">Belongs to the type-B carboxylesterase/lipase family.</text>
</comment>
<dbReference type="PROSITE" id="PS00941">
    <property type="entry name" value="CARBOXYLESTERASE_B_2"/>
    <property type="match status" value="1"/>
</dbReference>
<accession>L7LA01</accession>
<dbReference type="InterPro" id="IPR029058">
    <property type="entry name" value="AB_hydrolase_fold"/>
</dbReference>
<keyword evidence="6" id="KW-1185">Reference proteome</keyword>
<dbReference type="ESTHER" id="9acto-l7la01">
    <property type="family name" value="Carb_B_Bacteria"/>
</dbReference>
<name>L7LA01_9ACTN</name>
<dbReference type="GO" id="GO:0004104">
    <property type="term" value="F:cholinesterase activity"/>
    <property type="evidence" value="ECO:0007669"/>
    <property type="project" value="InterPro"/>
</dbReference>
<evidence type="ECO:0000259" key="4">
    <source>
        <dbReference type="Pfam" id="PF00135"/>
    </source>
</evidence>
<protein>
    <recommendedName>
        <fullName evidence="3">Carboxylic ester hydrolase</fullName>
        <ecNumber evidence="3">3.1.1.-</ecNumber>
    </recommendedName>
</protein>
<evidence type="ECO:0000313" key="5">
    <source>
        <dbReference type="EMBL" id="GAC56882.1"/>
    </source>
</evidence>
<dbReference type="PRINTS" id="PR00878">
    <property type="entry name" value="CHOLNESTRASE"/>
</dbReference>
<dbReference type="SUPFAM" id="SSF53474">
    <property type="entry name" value="alpha/beta-Hydrolases"/>
    <property type="match status" value="1"/>
</dbReference>
<dbReference type="eggNOG" id="COG2272">
    <property type="taxonomic scope" value="Bacteria"/>
</dbReference>
<reference evidence="5 6" key="1">
    <citation type="submission" date="2012-12" db="EMBL/GenBank/DDBJ databases">
        <title>Whole genome shotgun sequence of Gordonia hirsuta NBRC 16056.</title>
        <authorList>
            <person name="Isaki-Nakamura S."/>
            <person name="Hosoyama A."/>
            <person name="Tsuchikane K."/>
            <person name="Katsumata H."/>
            <person name="Baba S."/>
            <person name="Yamazaki S."/>
            <person name="Fujita N."/>
        </authorList>
    </citation>
    <scope>NUCLEOTIDE SEQUENCE [LARGE SCALE GENOMIC DNA]</scope>
    <source>
        <strain evidence="5 6">NBRC 16056</strain>
    </source>
</reference>
<dbReference type="Gene3D" id="3.40.50.1820">
    <property type="entry name" value="alpha/beta hydrolase"/>
    <property type="match status" value="1"/>
</dbReference>
<feature type="domain" description="Carboxylesterase type B" evidence="4">
    <location>
        <begin position="415"/>
        <end position="532"/>
    </location>
</feature>
<dbReference type="InterPro" id="IPR019819">
    <property type="entry name" value="Carboxylesterase_B_CS"/>
</dbReference>
<dbReference type="PANTHER" id="PTHR11559">
    <property type="entry name" value="CARBOXYLESTERASE"/>
    <property type="match status" value="1"/>
</dbReference>